<accession>A0A5N5WX34</accession>
<dbReference type="OrthoDB" id="5279705at2759"/>
<evidence type="ECO:0000313" key="3">
    <source>
        <dbReference type="Proteomes" id="UP000326565"/>
    </source>
</evidence>
<evidence type="ECO:0000313" key="2">
    <source>
        <dbReference type="EMBL" id="KAB8071612.1"/>
    </source>
</evidence>
<feature type="compositionally biased region" description="Low complexity" evidence="1">
    <location>
        <begin position="101"/>
        <end position="112"/>
    </location>
</feature>
<feature type="compositionally biased region" description="Polar residues" evidence="1">
    <location>
        <begin position="47"/>
        <end position="63"/>
    </location>
</feature>
<proteinExistence type="predicted"/>
<evidence type="ECO:0000256" key="1">
    <source>
        <dbReference type="SAM" id="MobiDB-lite"/>
    </source>
</evidence>
<reference evidence="2 3" key="1">
    <citation type="submission" date="2019-04" db="EMBL/GenBank/DDBJ databases">
        <title>Friends and foes A comparative genomics study of 23 Aspergillus species from section Flavi.</title>
        <authorList>
            <consortium name="DOE Joint Genome Institute"/>
            <person name="Kjaerbolling I."/>
            <person name="Vesth T."/>
            <person name="Frisvad J.C."/>
            <person name="Nybo J.L."/>
            <person name="Theobald S."/>
            <person name="Kildgaard S."/>
            <person name="Isbrandt T."/>
            <person name="Kuo A."/>
            <person name="Sato A."/>
            <person name="Lyhne E.K."/>
            <person name="Kogle M.E."/>
            <person name="Wiebenga A."/>
            <person name="Kun R.S."/>
            <person name="Lubbers R.J."/>
            <person name="Makela M.R."/>
            <person name="Barry K."/>
            <person name="Chovatia M."/>
            <person name="Clum A."/>
            <person name="Daum C."/>
            <person name="Haridas S."/>
            <person name="He G."/>
            <person name="LaButti K."/>
            <person name="Lipzen A."/>
            <person name="Mondo S."/>
            <person name="Riley R."/>
            <person name="Salamov A."/>
            <person name="Simmons B.A."/>
            <person name="Magnuson J.K."/>
            <person name="Henrissat B."/>
            <person name="Mortensen U.H."/>
            <person name="Larsen T.O."/>
            <person name="Devries R.P."/>
            <person name="Grigoriev I.V."/>
            <person name="Machida M."/>
            <person name="Baker S.E."/>
            <person name="Andersen M.R."/>
        </authorList>
    </citation>
    <scope>NUCLEOTIDE SEQUENCE [LARGE SCALE GENOMIC DNA]</scope>
    <source>
        <strain evidence="2 3">CBS 151.66</strain>
    </source>
</reference>
<name>A0A5N5WX34_9EURO</name>
<dbReference type="Proteomes" id="UP000326565">
    <property type="component" value="Unassembled WGS sequence"/>
</dbReference>
<feature type="region of interest" description="Disordered" evidence="1">
    <location>
        <begin position="213"/>
        <end position="233"/>
    </location>
</feature>
<gene>
    <name evidence="2" type="ORF">BDV29DRAFT_193167</name>
</gene>
<feature type="region of interest" description="Disordered" evidence="1">
    <location>
        <begin position="12"/>
        <end position="116"/>
    </location>
</feature>
<organism evidence="2 3">
    <name type="scientific">Aspergillus leporis</name>
    <dbReference type="NCBI Taxonomy" id="41062"/>
    <lineage>
        <taxon>Eukaryota</taxon>
        <taxon>Fungi</taxon>
        <taxon>Dikarya</taxon>
        <taxon>Ascomycota</taxon>
        <taxon>Pezizomycotina</taxon>
        <taxon>Eurotiomycetes</taxon>
        <taxon>Eurotiomycetidae</taxon>
        <taxon>Eurotiales</taxon>
        <taxon>Aspergillaceae</taxon>
        <taxon>Aspergillus</taxon>
        <taxon>Aspergillus subgen. Circumdati</taxon>
    </lineage>
</organism>
<feature type="compositionally biased region" description="Polar residues" evidence="1">
    <location>
        <begin position="76"/>
        <end position="100"/>
    </location>
</feature>
<feature type="compositionally biased region" description="Low complexity" evidence="1">
    <location>
        <begin position="27"/>
        <end position="41"/>
    </location>
</feature>
<feature type="compositionally biased region" description="Low complexity" evidence="1">
    <location>
        <begin position="64"/>
        <end position="75"/>
    </location>
</feature>
<sequence length="255" mass="28173">MFAALPPMQHFSLSQCASAPVRPSPLSPRSSARPMASFSSPFHFTAPENQTNASETQSGNPFLSPSESPSTTRSPGASSRSKTSSTYAQRYANTISNPLNNASRTSTASSSSESREARRNAFLSRIKQGRDDARFANRGEQLVLMEHVAEQKKWGESMRKRTDGILQGYMRDLEEGVEDVLNEADIQALDEYLSQEQAMEMELLKNMDAEMMPSGQDHGNMMKDPGSSFSDDEYDDIFMDLADHTAPSQDMDMSS</sequence>
<dbReference type="EMBL" id="ML732268">
    <property type="protein sequence ID" value="KAB8071612.1"/>
    <property type="molecule type" value="Genomic_DNA"/>
</dbReference>
<protein>
    <submittedName>
        <fullName evidence="2">Uncharacterized protein</fullName>
    </submittedName>
</protein>
<keyword evidence="3" id="KW-1185">Reference proteome</keyword>
<dbReference type="AlphaFoldDB" id="A0A5N5WX34"/>